<reference evidence="2" key="1">
    <citation type="journal article" date="2005" name="Science">
        <title>Life at depth: Photobacterium profundum genome sequence and expression analysis.</title>
        <authorList>
            <person name="Vezzi A."/>
            <person name="Campanaro S."/>
            <person name="D'Angelo M."/>
            <person name="Simonato F."/>
            <person name="Vitulo N."/>
            <person name="Lauro F.M."/>
            <person name="Cestaro A."/>
            <person name="Malacrida G."/>
            <person name="Simionati B."/>
            <person name="Cannata N."/>
            <person name="Romualdi C."/>
            <person name="Bartlett D.H."/>
            <person name="Valle G."/>
        </authorList>
    </citation>
    <scope>NUCLEOTIDE SEQUENCE [LARGE SCALE GENOMIC DNA]</scope>
    <source>
        <strain evidence="2">ATCC BAA-1253 / SS9</strain>
    </source>
</reference>
<dbReference type="GO" id="GO:0003677">
    <property type="term" value="F:DNA binding"/>
    <property type="evidence" value="ECO:0007669"/>
    <property type="project" value="InterPro"/>
</dbReference>
<dbReference type="HOGENOM" id="CLU_056326_1_0_6"/>
<proteinExistence type="predicted"/>
<dbReference type="KEGG" id="ppr:PBPRB0559"/>
<dbReference type="InterPro" id="IPR018330">
    <property type="entry name" value="RecT_fam"/>
</dbReference>
<dbReference type="eggNOG" id="ENOG502Z9MZ">
    <property type="taxonomic scope" value="Bacteria"/>
</dbReference>
<sequence>MNELQRTNNQAPVNHQVNAVPTSSISILDTNKLDVMIRAAEFMSKAVVTVPEHLRGNSSDCLAIVMQAEQWGMNPFTVAQKTHLVSGTLGYEAQLVNAVISSSRAIVGRFHYRFSGGWERLVGKVGYEKQQRTNFKTKAKWEVTVATKKWLPEDEAGLWVECGAVVAGESEITWGPKLYLASILVRNSELWVTKPQQQIAYASLKDWSRLYTPAVMQGVYDREELAQPSFENIRDITPEIKPIKQLNNEPSIDSLMGGDAVEAETAGSNEPNLNALVSGDIEMMQNDDTPSVFETTRDLITDISDIQECVNYRRDIETMKNNQTITANEFSILKKMIKTVHNTFNVQG</sequence>
<dbReference type="RefSeq" id="WP_011220645.1">
    <property type="nucleotide sequence ID" value="NC_006371.1"/>
</dbReference>
<name>Q6LJU8_PHOPR</name>
<keyword evidence="2" id="KW-1185">Reference proteome</keyword>
<organism evidence="1 2">
    <name type="scientific">Photobacterium profundum (strain SS9)</name>
    <dbReference type="NCBI Taxonomy" id="298386"/>
    <lineage>
        <taxon>Bacteria</taxon>
        <taxon>Pseudomonadati</taxon>
        <taxon>Pseudomonadota</taxon>
        <taxon>Gammaproteobacteria</taxon>
        <taxon>Vibrionales</taxon>
        <taxon>Vibrionaceae</taxon>
        <taxon>Photobacterium</taxon>
    </lineage>
</organism>
<dbReference type="AlphaFoldDB" id="Q6LJU8"/>
<dbReference type="Pfam" id="PF03837">
    <property type="entry name" value="RecT"/>
    <property type="match status" value="1"/>
</dbReference>
<evidence type="ECO:0000313" key="1">
    <source>
        <dbReference type="EMBL" id="CAG22432.1"/>
    </source>
</evidence>
<dbReference type="EMBL" id="CR378676">
    <property type="protein sequence ID" value="CAG22432.1"/>
    <property type="molecule type" value="Genomic_DNA"/>
</dbReference>
<gene>
    <name evidence="1" type="primary">STY2074</name>
    <name evidence="1" type="ordered locus">PBPRB0559</name>
</gene>
<dbReference type="GO" id="GO:0006259">
    <property type="term" value="P:DNA metabolic process"/>
    <property type="evidence" value="ECO:0007669"/>
    <property type="project" value="InterPro"/>
</dbReference>
<evidence type="ECO:0000313" key="2">
    <source>
        <dbReference type="Proteomes" id="UP000000593"/>
    </source>
</evidence>
<dbReference type="Proteomes" id="UP000000593">
    <property type="component" value="Chromosome 2"/>
</dbReference>
<protein>
    <submittedName>
        <fullName evidence="1">Hypothetical Gifsy-1 prophage</fullName>
    </submittedName>
</protein>
<accession>Q6LJU8</accession>
<dbReference type="STRING" id="298386.PBPRB0559"/>